<reference evidence="1" key="1">
    <citation type="submission" date="2021-06" db="EMBL/GenBank/DDBJ databases">
        <authorList>
            <person name="Kallberg Y."/>
            <person name="Tangrot J."/>
            <person name="Rosling A."/>
        </authorList>
    </citation>
    <scope>NUCLEOTIDE SEQUENCE</scope>
    <source>
        <strain evidence="1">UK204</strain>
    </source>
</reference>
<dbReference type="Proteomes" id="UP000789570">
    <property type="component" value="Unassembled WGS sequence"/>
</dbReference>
<gene>
    <name evidence="1" type="ORF">FCALED_LOCUS5666</name>
</gene>
<comment type="caution">
    <text evidence="1">The sequence shown here is derived from an EMBL/GenBank/DDBJ whole genome shotgun (WGS) entry which is preliminary data.</text>
</comment>
<dbReference type="EMBL" id="CAJVPQ010001258">
    <property type="protein sequence ID" value="CAG8541587.1"/>
    <property type="molecule type" value="Genomic_DNA"/>
</dbReference>
<protein>
    <submittedName>
        <fullName evidence="1">9391_t:CDS:1</fullName>
    </submittedName>
</protein>
<accession>A0A9N9FJQ2</accession>
<keyword evidence="2" id="KW-1185">Reference proteome</keyword>
<organism evidence="1 2">
    <name type="scientific">Funneliformis caledonium</name>
    <dbReference type="NCBI Taxonomy" id="1117310"/>
    <lineage>
        <taxon>Eukaryota</taxon>
        <taxon>Fungi</taxon>
        <taxon>Fungi incertae sedis</taxon>
        <taxon>Mucoromycota</taxon>
        <taxon>Glomeromycotina</taxon>
        <taxon>Glomeromycetes</taxon>
        <taxon>Glomerales</taxon>
        <taxon>Glomeraceae</taxon>
        <taxon>Funneliformis</taxon>
    </lineage>
</organism>
<evidence type="ECO:0000313" key="2">
    <source>
        <dbReference type="Proteomes" id="UP000789570"/>
    </source>
</evidence>
<name>A0A9N9FJQ2_9GLOM</name>
<dbReference type="AlphaFoldDB" id="A0A9N9FJQ2"/>
<evidence type="ECO:0000313" key="1">
    <source>
        <dbReference type="EMBL" id="CAG8541587.1"/>
    </source>
</evidence>
<sequence length="54" mass="6003">MSSVISKIPDKLELSEEKLEDELVSDSLKLKTHLLVTCDAIPLGVHRVNNYPAL</sequence>
<proteinExistence type="predicted"/>